<protein>
    <submittedName>
        <fullName evidence="2">Uncharacterized protein</fullName>
    </submittedName>
</protein>
<evidence type="ECO:0000313" key="2">
    <source>
        <dbReference type="EMBL" id="MDH7639967.1"/>
    </source>
</evidence>
<organism evidence="2 3">
    <name type="scientific">Sphingomonas oryzagri</name>
    <dbReference type="NCBI Taxonomy" id="3042314"/>
    <lineage>
        <taxon>Bacteria</taxon>
        <taxon>Pseudomonadati</taxon>
        <taxon>Pseudomonadota</taxon>
        <taxon>Alphaproteobacteria</taxon>
        <taxon>Sphingomonadales</taxon>
        <taxon>Sphingomonadaceae</taxon>
        <taxon>Sphingomonas</taxon>
    </lineage>
</organism>
<reference evidence="2" key="1">
    <citation type="submission" date="2023-04" db="EMBL/GenBank/DDBJ databases">
        <title>Sphingomonas sp. MAHUQ-71 isolated from rice field.</title>
        <authorList>
            <person name="Huq M.A."/>
        </authorList>
    </citation>
    <scope>NUCLEOTIDE SEQUENCE</scope>
    <source>
        <strain evidence="2">MAHUQ-71</strain>
    </source>
</reference>
<feature type="chain" id="PRO_5047334508" evidence="1">
    <location>
        <begin position="43"/>
        <end position="143"/>
    </location>
</feature>
<accession>A0ABT6N406</accession>
<comment type="caution">
    <text evidence="2">The sequence shown here is derived from an EMBL/GenBank/DDBJ whole genome shotgun (WGS) entry which is preliminary data.</text>
</comment>
<feature type="signal peptide" evidence="1">
    <location>
        <begin position="1"/>
        <end position="42"/>
    </location>
</feature>
<name>A0ABT6N406_9SPHN</name>
<evidence type="ECO:0000313" key="3">
    <source>
        <dbReference type="Proteomes" id="UP001160625"/>
    </source>
</evidence>
<dbReference type="RefSeq" id="WP_281045331.1">
    <property type="nucleotide sequence ID" value="NZ_JARYGZ010000002.1"/>
</dbReference>
<keyword evidence="3" id="KW-1185">Reference proteome</keyword>
<keyword evidence="1" id="KW-0732">Signal</keyword>
<dbReference type="Proteomes" id="UP001160625">
    <property type="component" value="Unassembled WGS sequence"/>
</dbReference>
<proteinExistence type="predicted"/>
<dbReference type="EMBL" id="JARYGZ010000002">
    <property type="protein sequence ID" value="MDH7639967.1"/>
    <property type="molecule type" value="Genomic_DNA"/>
</dbReference>
<evidence type="ECO:0000256" key="1">
    <source>
        <dbReference type="SAM" id="SignalP"/>
    </source>
</evidence>
<gene>
    <name evidence="2" type="ORF">QGN17_14620</name>
</gene>
<sequence length="143" mass="15341">MTKRDFDPAMRRTSRCWRRNRMVHHGALAAVAAMALSATASAATTKYYARQRLSNVAAAAPAPTGPSCGVPVQSFSSDYSGTQYNLGAATTAQIASTLCTAKMSSIKSKGGACMWRQDQNAAYYFDNGKIGPWLGAYWAVICK</sequence>